<proteinExistence type="predicted"/>
<name>A0A1E5VJ41_9POAL</name>
<evidence type="ECO:0000313" key="3">
    <source>
        <dbReference type="Proteomes" id="UP000095767"/>
    </source>
</evidence>
<feature type="compositionally biased region" description="Basic and acidic residues" evidence="1">
    <location>
        <begin position="232"/>
        <end position="252"/>
    </location>
</feature>
<feature type="region of interest" description="Disordered" evidence="1">
    <location>
        <begin position="232"/>
        <end position="262"/>
    </location>
</feature>
<organism evidence="2 3">
    <name type="scientific">Dichanthelium oligosanthes</name>
    <dbReference type="NCBI Taxonomy" id="888268"/>
    <lineage>
        <taxon>Eukaryota</taxon>
        <taxon>Viridiplantae</taxon>
        <taxon>Streptophyta</taxon>
        <taxon>Embryophyta</taxon>
        <taxon>Tracheophyta</taxon>
        <taxon>Spermatophyta</taxon>
        <taxon>Magnoliopsida</taxon>
        <taxon>Liliopsida</taxon>
        <taxon>Poales</taxon>
        <taxon>Poaceae</taxon>
        <taxon>PACMAD clade</taxon>
        <taxon>Panicoideae</taxon>
        <taxon>Panicodae</taxon>
        <taxon>Paniceae</taxon>
        <taxon>Dichantheliinae</taxon>
        <taxon>Dichanthelium</taxon>
    </lineage>
</organism>
<evidence type="ECO:0000313" key="2">
    <source>
        <dbReference type="EMBL" id="OEL25102.1"/>
    </source>
</evidence>
<keyword evidence="3" id="KW-1185">Reference proteome</keyword>
<gene>
    <name evidence="2" type="ORF">BAE44_0013878</name>
</gene>
<dbReference type="AlphaFoldDB" id="A0A1E5VJ41"/>
<dbReference type="STRING" id="888268.A0A1E5VJ41"/>
<dbReference type="OrthoDB" id="10250504at2759"/>
<accession>A0A1E5VJ41</accession>
<reference evidence="2 3" key="1">
    <citation type="submission" date="2016-09" db="EMBL/GenBank/DDBJ databases">
        <title>The draft genome of Dichanthelium oligosanthes: A C3 panicoid grass species.</title>
        <authorList>
            <person name="Studer A.J."/>
            <person name="Schnable J.C."/>
            <person name="Brutnell T.P."/>
        </authorList>
    </citation>
    <scope>NUCLEOTIDE SEQUENCE [LARGE SCALE GENOMIC DNA]</scope>
    <source>
        <strain evidence="3">cv. Kellogg 1175</strain>
        <tissue evidence="2">Leaf</tissue>
    </source>
</reference>
<evidence type="ECO:0000256" key="1">
    <source>
        <dbReference type="SAM" id="MobiDB-lite"/>
    </source>
</evidence>
<comment type="caution">
    <text evidence="2">The sequence shown here is derived from an EMBL/GenBank/DDBJ whole genome shotgun (WGS) entry which is preliminary data.</text>
</comment>
<protein>
    <submittedName>
        <fullName evidence="2">Uncharacterized protein</fullName>
    </submittedName>
</protein>
<feature type="compositionally biased region" description="Basic residues" evidence="1">
    <location>
        <begin position="253"/>
        <end position="262"/>
    </location>
</feature>
<sequence length="262" mass="29899">MEALREAEAKLTVYVHPSNAADVSRAVARQLSALLFSCVRARLSLSLPHISMKSTLMALLAQETKVVDDEDKKKETIVEDNKKETIVEDKMKAKILNGLVSYFGVQVHANLLLFSLQPDMTLHCKSTSKGRLKCSGRSQFMPLYWGFFSVAIMSEDICEKFKFRRGGYRMNCHITGSLISPHTGSMHTHAFMILLKIYLNPFSLFKLCDNKCAVQIFSIQRRSRDISTKIEQNEQEHRILKNEESMAKSERPHKSRRRSIGD</sequence>
<dbReference type="Proteomes" id="UP000095767">
    <property type="component" value="Unassembled WGS sequence"/>
</dbReference>
<dbReference type="EMBL" id="LWDX02038112">
    <property type="protein sequence ID" value="OEL25102.1"/>
    <property type="molecule type" value="Genomic_DNA"/>
</dbReference>